<reference evidence="2 3" key="1">
    <citation type="submission" date="2015-05" db="EMBL/GenBank/DDBJ databases">
        <authorList>
            <person name="Wang D.B."/>
            <person name="Wang M."/>
        </authorList>
    </citation>
    <scope>NUCLEOTIDE SEQUENCE [LARGE SCALE GENOMIC DNA]</scope>
    <source>
        <strain evidence="2">VL1</strain>
    </source>
</reference>
<keyword evidence="1" id="KW-0732">Signal</keyword>
<dbReference type="Proteomes" id="UP000044602">
    <property type="component" value="Unassembled WGS sequence"/>
</dbReference>
<proteinExistence type="predicted"/>
<feature type="signal peptide" evidence="1">
    <location>
        <begin position="1"/>
        <end position="16"/>
    </location>
</feature>
<accession>A0A0G4KCW7</accession>
<dbReference type="EMBL" id="CVQH01000001">
    <property type="protein sequence ID" value="CRJ80501.1"/>
    <property type="molecule type" value="Genomic_DNA"/>
</dbReference>
<evidence type="ECO:0008006" key="4">
    <source>
        <dbReference type="Google" id="ProtNLM"/>
    </source>
</evidence>
<name>A0A0G4KCW7_VERLO</name>
<keyword evidence="3" id="KW-1185">Reference proteome</keyword>
<organism evidence="2 3">
    <name type="scientific">Verticillium longisporum</name>
    <name type="common">Verticillium dahliae var. longisporum</name>
    <dbReference type="NCBI Taxonomy" id="100787"/>
    <lineage>
        <taxon>Eukaryota</taxon>
        <taxon>Fungi</taxon>
        <taxon>Dikarya</taxon>
        <taxon>Ascomycota</taxon>
        <taxon>Pezizomycotina</taxon>
        <taxon>Sordariomycetes</taxon>
        <taxon>Hypocreomycetidae</taxon>
        <taxon>Glomerellales</taxon>
        <taxon>Plectosphaerellaceae</taxon>
        <taxon>Verticillium</taxon>
    </lineage>
</organism>
<evidence type="ECO:0000313" key="3">
    <source>
        <dbReference type="Proteomes" id="UP000044602"/>
    </source>
</evidence>
<sequence>MMIESFFLLPVLLAAATDPLPTAATTTTVEASPPACLLAVLSKQSTPCKIAEICKDSQDRVLAAIENVCLPDRVEPARQAFASACSARGVDVTATPTAAGGDGGSSGGGIHAPEPEVLLYAVAGAWAASAVIDIYFV</sequence>
<feature type="non-terminal residue" evidence="2">
    <location>
        <position position="137"/>
    </location>
</feature>
<feature type="chain" id="PRO_5002565657" description="Extracellular membrane protein CFEM domain-containing protein" evidence="1">
    <location>
        <begin position="17"/>
        <end position="137"/>
    </location>
</feature>
<evidence type="ECO:0000313" key="2">
    <source>
        <dbReference type="EMBL" id="CRJ80501.1"/>
    </source>
</evidence>
<gene>
    <name evidence="2" type="ORF">BN1708_000278</name>
</gene>
<protein>
    <recommendedName>
        <fullName evidence="4">Extracellular membrane protein CFEM domain-containing protein</fullName>
    </recommendedName>
</protein>
<dbReference type="AlphaFoldDB" id="A0A0G4KCW7"/>
<evidence type="ECO:0000256" key="1">
    <source>
        <dbReference type="SAM" id="SignalP"/>
    </source>
</evidence>